<protein>
    <submittedName>
        <fullName evidence="1">Uncharacterized protein</fullName>
    </submittedName>
</protein>
<feature type="non-terminal residue" evidence="1">
    <location>
        <position position="1"/>
    </location>
</feature>
<dbReference type="AlphaFoldDB" id="A0A7J8VN52"/>
<keyword evidence="2" id="KW-1185">Reference proteome</keyword>
<organism evidence="1 2">
    <name type="scientific">Gossypium klotzschianum</name>
    <dbReference type="NCBI Taxonomy" id="34286"/>
    <lineage>
        <taxon>Eukaryota</taxon>
        <taxon>Viridiplantae</taxon>
        <taxon>Streptophyta</taxon>
        <taxon>Embryophyta</taxon>
        <taxon>Tracheophyta</taxon>
        <taxon>Spermatophyta</taxon>
        <taxon>Magnoliopsida</taxon>
        <taxon>eudicotyledons</taxon>
        <taxon>Gunneridae</taxon>
        <taxon>Pentapetalae</taxon>
        <taxon>rosids</taxon>
        <taxon>malvids</taxon>
        <taxon>Malvales</taxon>
        <taxon>Malvaceae</taxon>
        <taxon>Malvoideae</taxon>
        <taxon>Gossypium</taxon>
    </lineage>
</organism>
<gene>
    <name evidence="1" type="ORF">Goklo_004286</name>
</gene>
<accession>A0A7J8VN52</accession>
<proteinExistence type="predicted"/>
<evidence type="ECO:0000313" key="1">
    <source>
        <dbReference type="EMBL" id="MBA0664247.1"/>
    </source>
</evidence>
<name>A0A7J8VN52_9ROSI</name>
<comment type="caution">
    <text evidence="1">The sequence shown here is derived from an EMBL/GenBank/DDBJ whole genome shotgun (WGS) entry which is preliminary data.</text>
</comment>
<reference evidence="1 2" key="1">
    <citation type="journal article" date="2019" name="Genome Biol. Evol.">
        <title>Insights into the evolution of the New World diploid cottons (Gossypium, subgenus Houzingenia) based on genome sequencing.</title>
        <authorList>
            <person name="Grover C.E."/>
            <person name="Arick M.A. 2nd"/>
            <person name="Thrash A."/>
            <person name="Conover J.L."/>
            <person name="Sanders W.S."/>
            <person name="Peterson D.G."/>
            <person name="Frelichowski J.E."/>
            <person name="Scheffler J.A."/>
            <person name="Scheffler B.E."/>
            <person name="Wendel J.F."/>
        </authorList>
    </citation>
    <scope>NUCLEOTIDE SEQUENCE [LARGE SCALE GENOMIC DNA]</scope>
    <source>
        <strain evidence="1">57</strain>
        <tissue evidence="1">Leaf</tissue>
    </source>
</reference>
<dbReference type="Proteomes" id="UP000593573">
    <property type="component" value="Unassembled WGS sequence"/>
</dbReference>
<sequence>MEETPPERLEELGEENDPRTLFDEYQFPCKGTFGVAITKK</sequence>
<dbReference type="EMBL" id="JABFAB010000011">
    <property type="protein sequence ID" value="MBA0664247.1"/>
    <property type="molecule type" value="Genomic_DNA"/>
</dbReference>
<evidence type="ECO:0000313" key="2">
    <source>
        <dbReference type="Proteomes" id="UP000593573"/>
    </source>
</evidence>